<keyword evidence="10" id="KW-0552">Olfaction</keyword>
<keyword evidence="3 9" id="KW-0812">Transmembrane</keyword>
<dbReference type="EMBL" id="JAULJE010000013">
    <property type="protein sequence ID" value="KAK1335787.1"/>
    <property type="molecule type" value="Genomic_DNA"/>
</dbReference>
<dbReference type="AlphaFoldDB" id="A0AA40HS28"/>
<evidence type="ECO:0000256" key="10">
    <source>
        <dbReference type="RuleBase" id="RU363047"/>
    </source>
</evidence>
<organism evidence="12 13">
    <name type="scientific">Cnephaeus nilssonii</name>
    <name type="common">Northern bat</name>
    <name type="synonym">Eptesicus nilssonii</name>
    <dbReference type="NCBI Taxonomy" id="3371016"/>
    <lineage>
        <taxon>Eukaryota</taxon>
        <taxon>Metazoa</taxon>
        <taxon>Chordata</taxon>
        <taxon>Craniata</taxon>
        <taxon>Vertebrata</taxon>
        <taxon>Euteleostomi</taxon>
        <taxon>Mammalia</taxon>
        <taxon>Eutheria</taxon>
        <taxon>Laurasiatheria</taxon>
        <taxon>Chiroptera</taxon>
        <taxon>Yangochiroptera</taxon>
        <taxon>Vespertilionidae</taxon>
        <taxon>Cnephaeus</taxon>
    </lineage>
</organism>
<evidence type="ECO:0000256" key="5">
    <source>
        <dbReference type="ARBA" id="ARBA00023040"/>
    </source>
</evidence>
<dbReference type="GO" id="GO:0004984">
    <property type="term" value="F:olfactory receptor activity"/>
    <property type="evidence" value="ECO:0007669"/>
    <property type="project" value="InterPro"/>
</dbReference>
<evidence type="ECO:0000313" key="13">
    <source>
        <dbReference type="Proteomes" id="UP001177744"/>
    </source>
</evidence>
<feature type="transmembrane region" description="Helical" evidence="10">
    <location>
        <begin position="245"/>
        <end position="273"/>
    </location>
</feature>
<feature type="transmembrane region" description="Helical" evidence="10">
    <location>
        <begin position="74"/>
        <end position="98"/>
    </location>
</feature>
<evidence type="ECO:0000256" key="2">
    <source>
        <dbReference type="ARBA" id="ARBA00004141"/>
    </source>
</evidence>
<dbReference type="PROSITE" id="PS00237">
    <property type="entry name" value="G_PROTEIN_RECEP_F1_1"/>
    <property type="match status" value="1"/>
</dbReference>
<evidence type="ECO:0000256" key="6">
    <source>
        <dbReference type="ARBA" id="ARBA00023136"/>
    </source>
</evidence>
<feature type="transmembrane region" description="Helical" evidence="10">
    <location>
        <begin position="110"/>
        <end position="127"/>
    </location>
</feature>
<dbReference type="GO" id="GO:0005886">
    <property type="term" value="C:plasma membrane"/>
    <property type="evidence" value="ECO:0007669"/>
    <property type="project" value="UniProtKB-SubCell"/>
</dbReference>
<keyword evidence="10" id="KW-0716">Sensory transduction</keyword>
<keyword evidence="6 10" id="KW-0472">Membrane</keyword>
<comment type="similarity">
    <text evidence="9">Belongs to the G-protein coupled receptor 1 family.</text>
</comment>
<proteinExistence type="inferred from homology"/>
<comment type="subcellular location">
    <subcellularLocation>
        <location evidence="10">Cell membrane</location>
        <topology evidence="10">Multi-pass membrane protein</topology>
    </subcellularLocation>
    <subcellularLocation>
        <location evidence="2">Membrane</location>
        <topology evidence="2">Multi-pass membrane protein</topology>
    </subcellularLocation>
</comment>
<dbReference type="Gene3D" id="1.20.1070.10">
    <property type="entry name" value="Rhodopsin 7-helix transmembrane proteins"/>
    <property type="match status" value="1"/>
</dbReference>
<keyword evidence="10" id="KW-1003">Cell membrane</keyword>
<comment type="function">
    <text evidence="1">Putative odorant or sperm cell receptor.</text>
</comment>
<feature type="domain" description="G-protein coupled receptors family 1 profile" evidence="11">
    <location>
        <begin position="89"/>
        <end position="338"/>
    </location>
</feature>
<evidence type="ECO:0000256" key="9">
    <source>
        <dbReference type="RuleBase" id="RU000688"/>
    </source>
</evidence>
<keyword evidence="7 9" id="KW-0675">Receptor</keyword>
<dbReference type="SUPFAM" id="SSF81321">
    <property type="entry name" value="Family A G protein-coupled receptor-like"/>
    <property type="match status" value="1"/>
</dbReference>
<gene>
    <name evidence="12" type="ORF">QTO34_003582</name>
</gene>
<dbReference type="FunFam" id="1.20.1070.10:FF:000003">
    <property type="entry name" value="Olfactory receptor"/>
    <property type="match status" value="1"/>
</dbReference>
<keyword evidence="8 9" id="KW-0807">Transducer</keyword>
<reference evidence="12" key="1">
    <citation type="submission" date="2023-06" db="EMBL/GenBank/DDBJ databases">
        <title>Reference genome for the Northern bat (Eptesicus nilssonii), a most northern bat species.</title>
        <authorList>
            <person name="Laine V.N."/>
            <person name="Pulliainen A.T."/>
            <person name="Lilley T.M."/>
        </authorList>
    </citation>
    <scope>NUCLEOTIDE SEQUENCE</scope>
    <source>
        <strain evidence="12">BLF_Eptnil</strain>
        <tissue evidence="12">Kidney</tissue>
    </source>
</reference>
<keyword evidence="4 10" id="KW-1133">Transmembrane helix</keyword>
<evidence type="ECO:0000256" key="7">
    <source>
        <dbReference type="ARBA" id="ARBA00023170"/>
    </source>
</evidence>
<dbReference type="PRINTS" id="PR00237">
    <property type="entry name" value="GPCRRHODOPSN"/>
</dbReference>
<dbReference type="PANTHER" id="PTHR48018">
    <property type="entry name" value="OLFACTORY RECEPTOR"/>
    <property type="match status" value="1"/>
</dbReference>
<evidence type="ECO:0000256" key="4">
    <source>
        <dbReference type="ARBA" id="ARBA00022989"/>
    </source>
</evidence>
<dbReference type="PRINTS" id="PR00245">
    <property type="entry name" value="OLFACTORYR"/>
</dbReference>
<sequence length="358" mass="40762">MRMCLQRHQRNPFICFHHTHRQKELEMLKEPPSPVLCYRRLRNNYHPTMDDKNQTAVTEFHFVGLTDNFPQKMILFLIFLLVYLVTVGANLGMVALIWTDSRLHTPMYFFLSHLSLVDVCCSSSVAPKMLCDTFPERKVISFMGCAVQMWFFGQFVVTECFLLAAMAYDRYIAICNPLLYPVIMSQRVCVQLVVGPYAMGILNAVTQETFTFCLPFCGPNVVNHFFCDILPVLSLACADTQNNRLVLFIMAGAIVLFSGMIITISYVCILVAILKIQTADGRQKAFSTCSSHLTAICILYGALFFSYVLPQSGSSLDINKVISLFYTMVIPMLNPLIYSVRNKEVKSAFRSKFERKIE</sequence>
<keyword evidence="13" id="KW-1185">Reference proteome</keyword>
<accession>A0AA40HS28</accession>
<dbReference type="Pfam" id="PF13853">
    <property type="entry name" value="7tm_4"/>
    <property type="match status" value="1"/>
</dbReference>
<evidence type="ECO:0000256" key="8">
    <source>
        <dbReference type="ARBA" id="ARBA00023224"/>
    </source>
</evidence>
<dbReference type="InterPro" id="IPR000725">
    <property type="entry name" value="Olfact_rcpt"/>
</dbReference>
<name>A0AA40HS28_CNENI</name>
<dbReference type="GO" id="GO:0004930">
    <property type="term" value="F:G protein-coupled receptor activity"/>
    <property type="evidence" value="ECO:0007669"/>
    <property type="project" value="UniProtKB-KW"/>
</dbReference>
<dbReference type="InterPro" id="IPR017452">
    <property type="entry name" value="GPCR_Rhodpsn_7TM"/>
</dbReference>
<dbReference type="InterPro" id="IPR000276">
    <property type="entry name" value="GPCR_Rhodpsn"/>
</dbReference>
<dbReference type="PROSITE" id="PS50262">
    <property type="entry name" value="G_PROTEIN_RECEP_F1_2"/>
    <property type="match status" value="1"/>
</dbReference>
<evidence type="ECO:0000256" key="3">
    <source>
        <dbReference type="ARBA" id="ARBA00022692"/>
    </source>
</evidence>
<dbReference type="CDD" id="cd15414">
    <property type="entry name" value="7tmA_OR5G-like"/>
    <property type="match status" value="1"/>
</dbReference>
<evidence type="ECO:0000259" key="11">
    <source>
        <dbReference type="PROSITE" id="PS50262"/>
    </source>
</evidence>
<keyword evidence="5 9" id="KW-0297">G-protein coupled receptor</keyword>
<feature type="transmembrane region" description="Helical" evidence="10">
    <location>
        <begin position="285"/>
        <end position="309"/>
    </location>
</feature>
<feature type="transmembrane region" description="Helical" evidence="10">
    <location>
        <begin position="321"/>
        <end position="340"/>
    </location>
</feature>
<protein>
    <recommendedName>
        <fullName evidence="10">Olfactory receptor</fullName>
    </recommendedName>
</protein>
<dbReference type="Proteomes" id="UP001177744">
    <property type="component" value="Unassembled WGS sequence"/>
</dbReference>
<evidence type="ECO:0000313" key="12">
    <source>
        <dbReference type="EMBL" id="KAK1335787.1"/>
    </source>
</evidence>
<comment type="caution">
    <text evidence="12">The sequence shown here is derived from an EMBL/GenBank/DDBJ whole genome shotgun (WGS) entry which is preliminary data.</text>
</comment>
<evidence type="ECO:0000256" key="1">
    <source>
        <dbReference type="ARBA" id="ARBA00003929"/>
    </source>
</evidence>
<feature type="transmembrane region" description="Helical" evidence="10">
    <location>
        <begin position="139"/>
        <end position="168"/>
    </location>
</feature>